<dbReference type="RefSeq" id="WP_079686608.1">
    <property type="nucleotide sequence ID" value="NZ_FUZU01000001.1"/>
</dbReference>
<keyword evidence="10" id="KW-0694">RNA-binding</keyword>
<dbReference type="Proteomes" id="UP000190961">
    <property type="component" value="Unassembled WGS sequence"/>
</dbReference>
<dbReference type="PANTHER" id="PTHR42855">
    <property type="entry name" value="ABC TRANSPORTER ATP-BINDING SUBUNIT"/>
    <property type="match status" value="1"/>
</dbReference>
<keyword evidence="8 14" id="KW-0067">ATP-binding</keyword>
<dbReference type="InterPro" id="IPR051309">
    <property type="entry name" value="ABCF_ATPase"/>
</dbReference>
<evidence type="ECO:0000313" key="15">
    <source>
        <dbReference type="Proteomes" id="UP000190961"/>
    </source>
</evidence>
<evidence type="ECO:0000256" key="5">
    <source>
        <dbReference type="ARBA" id="ARBA00022737"/>
    </source>
</evidence>
<dbReference type="InterPro" id="IPR032524">
    <property type="entry name" value="ABC_tran_C"/>
</dbReference>
<evidence type="ECO:0000256" key="6">
    <source>
        <dbReference type="ARBA" id="ARBA00022741"/>
    </source>
</evidence>
<dbReference type="GO" id="GO:0000049">
    <property type="term" value="F:tRNA binding"/>
    <property type="evidence" value="ECO:0007669"/>
    <property type="project" value="UniProtKB-KW"/>
</dbReference>
<dbReference type="GO" id="GO:0005524">
    <property type="term" value="F:ATP binding"/>
    <property type="evidence" value="ECO:0007669"/>
    <property type="project" value="UniProtKB-KW"/>
</dbReference>
<dbReference type="PANTHER" id="PTHR42855:SF1">
    <property type="entry name" value="ABC TRANSPORTER DOMAIN-CONTAINING PROTEIN"/>
    <property type="match status" value="1"/>
</dbReference>
<dbReference type="STRING" id="688867.SAMN05660236_2124"/>
<evidence type="ECO:0000259" key="13">
    <source>
        <dbReference type="PROSITE" id="PS50893"/>
    </source>
</evidence>
<organism evidence="14 15">
    <name type="scientific">Ohtaekwangia koreensis</name>
    <dbReference type="NCBI Taxonomy" id="688867"/>
    <lineage>
        <taxon>Bacteria</taxon>
        <taxon>Pseudomonadati</taxon>
        <taxon>Bacteroidota</taxon>
        <taxon>Cytophagia</taxon>
        <taxon>Cytophagales</taxon>
        <taxon>Fulvivirgaceae</taxon>
        <taxon>Ohtaekwangia</taxon>
    </lineage>
</organism>
<evidence type="ECO:0000256" key="2">
    <source>
        <dbReference type="ARBA" id="ARBA00022490"/>
    </source>
</evidence>
<dbReference type="InterPro" id="IPR003439">
    <property type="entry name" value="ABC_transporter-like_ATP-bd"/>
</dbReference>
<gene>
    <name evidence="14" type="ORF">SAMN05660236_2124</name>
</gene>
<evidence type="ECO:0000256" key="1">
    <source>
        <dbReference type="ARBA" id="ARBA00005868"/>
    </source>
</evidence>
<dbReference type="SMART" id="SM00382">
    <property type="entry name" value="AAA"/>
    <property type="match status" value="2"/>
</dbReference>
<dbReference type="EMBL" id="FUZU01000001">
    <property type="protein sequence ID" value="SKC62440.1"/>
    <property type="molecule type" value="Genomic_DNA"/>
</dbReference>
<dbReference type="GO" id="GO:0019843">
    <property type="term" value="F:rRNA binding"/>
    <property type="evidence" value="ECO:0007669"/>
    <property type="project" value="UniProtKB-KW"/>
</dbReference>
<dbReference type="GO" id="GO:0006412">
    <property type="term" value="P:translation"/>
    <property type="evidence" value="ECO:0007669"/>
    <property type="project" value="UniProtKB-KW"/>
</dbReference>
<feature type="coiled-coil region" evidence="12">
    <location>
        <begin position="560"/>
        <end position="590"/>
    </location>
</feature>
<proteinExistence type="inferred from homology"/>
<dbReference type="FunFam" id="3.40.50.300:FF:000183">
    <property type="entry name" value="ABC transporter ATP-binding protein yjjK"/>
    <property type="match status" value="1"/>
</dbReference>
<dbReference type="GO" id="GO:0003677">
    <property type="term" value="F:DNA binding"/>
    <property type="evidence" value="ECO:0007669"/>
    <property type="project" value="InterPro"/>
</dbReference>
<dbReference type="CDD" id="cd03221">
    <property type="entry name" value="ABCF_EF-3"/>
    <property type="match status" value="2"/>
</dbReference>
<keyword evidence="3" id="KW-0820">tRNA-binding</keyword>
<evidence type="ECO:0000256" key="9">
    <source>
        <dbReference type="ARBA" id="ARBA00022845"/>
    </source>
</evidence>
<evidence type="ECO:0000256" key="8">
    <source>
        <dbReference type="ARBA" id="ARBA00022840"/>
    </source>
</evidence>
<keyword evidence="7" id="KW-0378">Hydrolase</keyword>
<keyword evidence="5" id="KW-0677">Repeat</keyword>
<evidence type="ECO:0000313" key="14">
    <source>
        <dbReference type="EMBL" id="SKC62440.1"/>
    </source>
</evidence>
<dbReference type="GO" id="GO:0006417">
    <property type="term" value="P:regulation of translation"/>
    <property type="evidence" value="ECO:0007669"/>
    <property type="project" value="UniProtKB-KW"/>
</dbReference>
<sequence length="627" mass="71803">MNYLSAESVAKTFNDRWLFKDVTLGISQGEKFAFVGNNGVGKSTLLKILTGEIQPDGGKVSIRQGIRLGYLTQQPSVDEKLSVKDVLFSDNNEIAKVVKEYEDCIHHPDTSPERMQAVLERMEELKAWDYEAKVHEVIEKLGVPDLDKKFGELSGGQKKRIFLAQLLLQEPDLIIMDEPTNHLDLSAIEWLENYLSGANITLIMVTHDRYFLDNVATEIIELDRGQLFRYKGNYAYYLEKKDQREEILKAEVSKAKNLLKKELDWMRRQPKARGTKAKYRVEAFYDLQEKASQDLRKEKLELDIKEARQGGKILEVEHITKKYGSLPIVDDFSYVFKKNDRIGVVGKNGVGKSTFLDMLTGKLKPDSGEINPGVTTKYGYFTQESITLNPNNRLIEEVKSIAEFITLSDGSQVSASKFLDSFLFPPDKQYNYINKLSGGEKKRLQLLKLLVTNPNFLILDEPTNDFDIDTLNVLEDFLDKFSGCLLLVSHDRYFMDHLVNLLFVFEGDGQIRIFNGNYSDYRDWVEEQEAMKASPKGAPKQEVKEVKPVAAIPAEKRKASYKEKQEYDKLQSEIEALEKQKQEVAELINSGSSDHKQLQEWGQKIQSIANEIDTKTMRWLELSEIVN</sequence>
<comment type="similarity">
    <text evidence="1">Belongs to the ABC transporter superfamily. ABCF family. Translational throttle EttA subfamily.</text>
</comment>
<evidence type="ECO:0000256" key="4">
    <source>
        <dbReference type="ARBA" id="ARBA00022730"/>
    </source>
</evidence>
<evidence type="ECO:0000256" key="3">
    <source>
        <dbReference type="ARBA" id="ARBA00022555"/>
    </source>
</evidence>
<keyword evidence="15" id="KW-1185">Reference proteome</keyword>
<reference evidence="14 15" key="1">
    <citation type="submission" date="2017-02" db="EMBL/GenBank/DDBJ databases">
        <authorList>
            <person name="Peterson S.W."/>
        </authorList>
    </citation>
    <scope>NUCLEOTIDE SEQUENCE [LARGE SCALE GENOMIC DNA]</scope>
    <source>
        <strain evidence="14 15">DSM 25262</strain>
    </source>
</reference>
<dbReference type="PROSITE" id="PS00211">
    <property type="entry name" value="ABC_TRANSPORTER_1"/>
    <property type="match status" value="2"/>
</dbReference>
<keyword evidence="12" id="KW-0175">Coiled coil</keyword>
<dbReference type="Pfam" id="PF16326">
    <property type="entry name" value="ABC_tran_CTD"/>
    <property type="match status" value="1"/>
</dbReference>
<dbReference type="Pfam" id="PF00005">
    <property type="entry name" value="ABC_tran"/>
    <property type="match status" value="2"/>
</dbReference>
<dbReference type="Gene3D" id="1.10.287.380">
    <property type="entry name" value="Valyl-tRNA synthetase, C-terminal domain"/>
    <property type="match status" value="1"/>
</dbReference>
<name>A0A1T5KFM4_9BACT</name>
<dbReference type="OrthoDB" id="1521973at2"/>
<dbReference type="Gene3D" id="3.40.50.300">
    <property type="entry name" value="P-loop containing nucleotide triphosphate hydrolases"/>
    <property type="match status" value="2"/>
</dbReference>
<dbReference type="GO" id="GO:0016887">
    <property type="term" value="F:ATP hydrolysis activity"/>
    <property type="evidence" value="ECO:0007669"/>
    <property type="project" value="InterPro"/>
</dbReference>
<evidence type="ECO:0000256" key="10">
    <source>
        <dbReference type="ARBA" id="ARBA00022884"/>
    </source>
</evidence>
<dbReference type="InterPro" id="IPR027417">
    <property type="entry name" value="P-loop_NTPase"/>
</dbReference>
<dbReference type="AlphaFoldDB" id="A0A1T5KFM4"/>
<dbReference type="InterPro" id="IPR032781">
    <property type="entry name" value="ABC_tran_Xtn"/>
</dbReference>
<keyword evidence="11" id="KW-0648">Protein biosynthesis</keyword>
<protein>
    <submittedName>
        <fullName evidence="14">ATP-binding cassette, subfamily F, uup</fullName>
    </submittedName>
</protein>
<feature type="domain" description="ABC transporter" evidence="13">
    <location>
        <begin position="314"/>
        <end position="540"/>
    </location>
</feature>
<keyword evidence="2" id="KW-0963">Cytoplasm</keyword>
<evidence type="ECO:0000256" key="12">
    <source>
        <dbReference type="SAM" id="Coils"/>
    </source>
</evidence>
<dbReference type="PROSITE" id="PS50893">
    <property type="entry name" value="ABC_TRANSPORTER_2"/>
    <property type="match status" value="2"/>
</dbReference>
<accession>A0A1T5KFM4</accession>
<dbReference type="SUPFAM" id="SSF52540">
    <property type="entry name" value="P-loop containing nucleoside triphosphate hydrolases"/>
    <property type="match status" value="2"/>
</dbReference>
<dbReference type="InterPro" id="IPR017871">
    <property type="entry name" value="ABC_transporter-like_CS"/>
</dbReference>
<dbReference type="InterPro" id="IPR037118">
    <property type="entry name" value="Val-tRNA_synth_C_sf"/>
</dbReference>
<dbReference type="InterPro" id="IPR003593">
    <property type="entry name" value="AAA+_ATPase"/>
</dbReference>
<feature type="domain" description="ABC transporter" evidence="13">
    <location>
        <begin position="4"/>
        <end position="249"/>
    </location>
</feature>
<keyword evidence="6" id="KW-0547">Nucleotide-binding</keyword>
<evidence type="ECO:0000256" key="11">
    <source>
        <dbReference type="ARBA" id="ARBA00022917"/>
    </source>
</evidence>
<evidence type="ECO:0000256" key="7">
    <source>
        <dbReference type="ARBA" id="ARBA00022801"/>
    </source>
</evidence>
<dbReference type="Pfam" id="PF12848">
    <property type="entry name" value="ABC_tran_Xtn"/>
    <property type="match status" value="1"/>
</dbReference>
<dbReference type="FunFam" id="3.40.50.300:FF:000011">
    <property type="entry name" value="Putative ABC transporter ATP-binding component"/>
    <property type="match status" value="1"/>
</dbReference>
<keyword evidence="4" id="KW-0699">rRNA-binding</keyword>
<keyword evidence="9" id="KW-0810">Translation regulation</keyword>